<evidence type="ECO:0000259" key="4">
    <source>
        <dbReference type="Pfam" id="PF13962"/>
    </source>
</evidence>
<evidence type="ECO:0000256" key="2">
    <source>
        <dbReference type="SAM" id="MobiDB-lite"/>
    </source>
</evidence>
<feature type="region of interest" description="Disordered" evidence="2">
    <location>
        <begin position="1"/>
        <end position="29"/>
    </location>
</feature>
<dbReference type="Gene3D" id="1.25.40.20">
    <property type="entry name" value="Ankyrin repeat-containing domain"/>
    <property type="match status" value="1"/>
</dbReference>
<feature type="transmembrane region" description="Helical" evidence="3">
    <location>
        <begin position="517"/>
        <end position="543"/>
    </location>
</feature>
<dbReference type="InterPro" id="IPR036770">
    <property type="entry name" value="Ankyrin_rpt-contain_sf"/>
</dbReference>
<feature type="transmembrane region" description="Helical" evidence="3">
    <location>
        <begin position="590"/>
        <end position="610"/>
    </location>
</feature>
<dbReference type="EMBL" id="CP031001">
    <property type="protein sequence ID" value="QHN78725.1"/>
    <property type="molecule type" value="Genomic_DNA"/>
</dbReference>
<evidence type="ECO:0000313" key="6">
    <source>
        <dbReference type="Proteomes" id="UP000464620"/>
    </source>
</evidence>
<protein>
    <submittedName>
        <fullName evidence="5">Ankyrin repeat-containing protein, putative</fullName>
    </submittedName>
</protein>
<evidence type="ECO:0000256" key="1">
    <source>
        <dbReference type="ARBA" id="ARBA00004413"/>
    </source>
</evidence>
<comment type="subcellular location">
    <subcellularLocation>
        <location evidence="1">Cell membrane</location>
        <topology evidence="1">Peripheral membrane protein</topology>
        <orientation evidence="1">Cytoplasmic side</orientation>
    </subcellularLocation>
</comment>
<dbReference type="InterPro" id="IPR002110">
    <property type="entry name" value="Ankyrin_rpt"/>
</dbReference>
<dbReference type="PANTHER" id="PTHR24177:SF329">
    <property type="entry name" value="ANKYRIN REPEAT PROTEIN"/>
    <property type="match status" value="1"/>
</dbReference>
<dbReference type="Pfam" id="PF13962">
    <property type="entry name" value="PGG"/>
    <property type="match status" value="1"/>
</dbReference>
<dbReference type="SMART" id="SM00248">
    <property type="entry name" value="ANK"/>
    <property type="match status" value="3"/>
</dbReference>
<name>A0A6B9VCN1_ARAHY</name>
<keyword evidence="3" id="KW-1133">Transmembrane helix</keyword>
<accession>A0A6B9VCN1</accession>
<organism evidence="5 6">
    <name type="scientific">Arachis hypogaea</name>
    <name type="common">Peanut</name>
    <dbReference type="NCBI Taxonomy" id="3818"/>
    <lineage>
        <taxon>Eukaryota</taxon>
        <taxon>Viridiplantae</taxon>
        <taxon>Streptophyta</taxon>
        <taxon>Embryophyta</taxon>
        <taxon>Tracheophyta</taxon>
        <taxon>Spermatophyta</taxon>
        <taxon>Magnoliopsida</taxon>
        <taxon>eudicotyledons</taxon>
        <taxon>Gunneridae</taxon>
        <taxon>Pentapetalae</taxon>
        <taxon>rosids</taxon>
        <taxon>fabids</taxon>
        <taxon>Fabales</taxon>
        <taxon>Fabaceae</taxon>
        <taxon>Papilionoideae</taxon>
        <taxon>50 kb inversion clade</taxon>
        <taxon>dalbergioids sensu lato</taxon>
        <taxon>Dalbergieae</taxon>
        <taxon>Pterocarpus clade</taxon>
        <taxon>Arachis</taxon>
    </lineage>
</organism>
<dbReference type="InterPro" id="IPR026961">
    <property type="entry name" value="PGG_dom"/>
</dbReference>
<sequence>MDNQQHSDCDKDIPNPSHSHARKISDGITSSNQGLTSFIREYRPLHEALRKGDLAETEKYLIKDHPGSLCAKITSNHETALHIAIMFGHLDLAKRLVELMSEEDLALKSRNGTTALHLVTLLIENEDEIIDVAKCMVEKNKRLVTLSDTNDWLPVTLALDLGHTEMARYLYSQTPFEFFQPRLGKHGVVLLVQCYYTNLFDIALDLIDRCPKLVVTDGRRGLNFLEMLANMPSELLLRKNVPFWKRWLNPRSQLQVLVEKIPGSAQKTKRDDFGTNASSGLLHQSVRRILHLIGIKKAKAVENDKQFPLQAAFSAIYKLNEREITAGRIREAILKAAKRGNPEFIVEAIRIHYPFLWNTNDENGRNIFFLAVEFRQAAVLNLIHGLAMKHVFANMRDKGANCLLHMAGLPPPSSHLNRISGALLQMQREMQWFKEVESIIPHMKKEYLNRENKTPRDLFTENHRELLKQGEKWTKANAGSCSVVAALVATITFAAAFTVPGGNDQIKGYPIFLHKSLFVLFMISNATSLFSSTTSLLIFLALLNSRYAEDDFLKSLPSKMIIGLSTMLFSLANMMLAFCAALFLTLKSQAWIVIPVTFLGCVPVIFYIWLQFPLLIEIIMSTYGPGIFNRNVKRWP</sequence>
<dbReference type="Gramene" id="arahy.Tifrunner.gnm2.ann2.Ah19g429500.1">
    <property type="protein sequence ID" value="arahy.Tifrunner.gnm2.ann2.Ah19g429500.1-CDS"/>
    <property type="gene ID" value="arahy.Tifrunner.gnm2.ann2.Ah19g429500"/>
</dbReference>
<dbReference type="SMR" id="A0A6B9VCN1"/>
<dbReference type="PANTHER" id="PTHR24177">
    <property type="entry name" value="CASKIN"/>
    <property type="match status" value="1"/>
</dbReference>
<evidence type="ECO:0000256" key="3">
    <source>
        <dbReference type="SAM" id="Phobius"/>
    </source>
</evidence>
<feature type="compositionally biased region" description="Basic and acidic residues" evidence="2">
    <location>
        <begin position="1"/>
        <end position="13"/>
    </location>
</feature>
<proteinExistence type="predicted"/>
<dbReference type="AlphaFoldDB" id="A0A6B9VCN1"/>
<evidence type="ECO:0000313" key="5">
    <source>
        <dbReference type="EMBL" id="QHN78725.1"/>
    </source>
</evidence>
<dbReference type="Pfam" id="PF12796">
    <property type="entry name" value="Ank_2"/>
    <property type="match status" value="1"/>
</dbReference>
<dbReference type="GO" id="GO:0005886">
    <property type="term" value="C:plasma membrane"/>
    <property type="evidence" value="ECO:0007669"/>
    <property type="project" value="UniProtKB-SubCell"/>
</dbReference>
<feature type="domain" description="PGG" evidence="4">
    <location>
        <begin position="472"/>
        <end position="584"/>
    </location>
</feature>
<keyword evidence="3" id="KW-0812">Transmembrane</keyword>
<keyword evidence="3" id="KW-0472">Membrane</keyword>
<gene>
    <name evidence="5" type="ORF">DS421_19g663840</name>
</gene>
<dbReference type="SUPFAM" id="SSF48403">
    <property type="entry name" value="Ankyrin repeat"/>
    <property type="match status" value="1"/>
</dbReference>
<feature type="transmembrane region" description="Helical" evidence="3">
    <location>
        <begin position="476"/>
        <end position="497"/>
    </location>
</feature>
<reference evidence="5 6" key="1">
    <citation type="submission" date="2020-01" db="EMBL/GenBank/DDBJ databases">
        <title>Genome sequence of Arachis hypogaea, cultivar Shitouqi.</title>
        <authorList>
            <person name="Zhuang W."/>
            <person name="Chen H."/>
            <person name="Varshney R."/>
            <person name="Wang D."/>
            <person name="Ming R."/>
        </authorList>
    </citation>
    <scope>NUCLEOTIDE SEQUENCE [LARGE SCALE GENOMIC DNA]</scope>
    <source>
        <tissue evidence="5">Young leaf</tissue>
    </source>
</reference>
<dbReference type="Proteomes" id="UP000464620">
    <property type="component" value="Chromosome B09"/>
</dbReference>
<feature type="transmembrane region" description="Helical" evidence="3">
    <location>
        <begin position="564"/>
        <end position="584"/>
    </location>
</feature>